<dbReference type="Gene3D" id="1.25.40.10">
    <property type="entry name" value="Tetratricopeptide repeat domain"/>
    <property type="match status" value="1"/>
</dbReference>
<evidence type="ECO:0000256" key="5">
    <source>
        <dbReference type="SAM" id="SignalP"/>
    </source>
</evidence>
<feature type="transmembrane region" description="Helical" evidence="4">
    <location>
        <begin position="163"/>
        <end position="183"/>
    </location>
</feature>
<dbReference type="InterPro" id="IPR003646">
    <property type="entry name" value="SH3-like_bac-type"/>
</dbReference>
<feature type="repeat" description="TPR" evidence="3">
    <location>
        <begin position="88"/>
        <end position="121"/>
    </location>
</feature>
<keyword evidence="4" id="KW-0472">Membrane</keyword>
<dbReference type="Pfam" id="PF08239">
    <property type="entry name" value="SH3_3"/>
    <property type="match status" value="1"/>
</dbReference>
<protein>
    <recommendedName>
        <fullName evidence="6">SH3b domain-containing protein</fullName>
    </recommendedName>
</protein>
<evidence type="ECO:0000256" key="2">
    <source>
        <dbReference type="ARBA" id="ARBA00022803"/>
    </source>
</evidence>
<feature type="transmembrane region" description="Helical" evidence="4">
    <location>
        <begin position="192"/>
        <end position="212"/>
    </location>
</feature>
<keyword evidence="2 3" id="KW-0802">TPR repeat</keyword>
<evidence type="ECO:0000256" key="1">
    <source>
        <dbReference type="ARBA" id="ARBA00022737"/>
    </source>
</evidence>
<dbReference type="InterPro" id="IPR013105">
    <property type="entry name" value="TPR_2"/>
</dbReference>
<keyword evidence="4" id="KW-0812">Transmembrane</keyword>
<evidence type="ECO:0000256" key="4">
    <source>
        <dbReference type="SAM" id="Phobius"/>
    </source>
</evidence>
<keyword evidence="1" id="KW-0677">Repeat</keyword>
<accession>A0A212JKN8</accession>
<evidence type="ECO:0000259" key="6">
    <source>
        <dbReference type="PROSITE" id="PS51781"/>
    </source>
</evidence>
<proteinExistence type="predicted"/>
<sequence>MREMKRVILSYIFFLFVFAISSYAQDTTNVKVDSATVKPSATIADNKSGDNTVFDKANELYNSGDFRKAIDLLENEKNEQKKQGLESAELYYNLGNSYYRVNEIAKARLYYERAHLLDPGDRDTKHNIDYIMTKIEDKIPVADTFFLSIWFNGVQNLFSSNSWANIGVVSFLLLIGCLVLFFFTKLITIKKIAFYTGIVFIIVVIFANVFSFRQKSRLEYRDTAVVMAASAPMVSSPDINSKELTVLHAGTKVSITKEDRNWLEVEIDNGTVGWIQRDKLEII</sequence>
<feature type="domain" description="SH3b" evidence="6">
    <location>
        <begin position="221"/>
        <end position="283"/>
    </location>
</feature>
<feature type="chain" id="PRO_5011990329" description="SH3b domain-containing protein" evidence="5">
    <location>
        <begin position="25"/>
        <end position="283"/>
    </location>
</feature>
<dbReference type="SMART" id="SM00028">
    <property type="entry name" value="TPR"/>
    <property type="match status" value="1"/>
</dbReference>
<dbReference type="InterPro" id="IPR011990">
    <property type="entry name" value="TPR-like_helical_dom_sf"/>
</dbReference>
<dbReference type="AlphaFoldDB" id="A0A212JKN8"/>
<dbReference type="InterPro" id="IPR019734">
    <property type="entry name" value="TPR_rpt"/>
</dbReference>
<dbReference type="PROSITE" id="PS50005">
    <property type="entry name" value="TPR"/>
    <property type="match status" value="1"/>
</dbReference>
<keyword evidence="5" id="KW-0732">Signal</keyword>
<feature type="signal peptide" evidence="5">
    <location>
        <begin position="1"/>
        <end position="24"/>
    </location>
</feature>
<dbReference type="PROSITE" id="PS51781">
    <property type="entry name" value="SH3B"/>
    <property type="match status" value="1"/>
</dbReference>
<organism evidence="7">
    <name type="scientific">uncultured Dysgonomonas sp</name>
    <dbReference type="NCBI Taxonomy" id="206096"/>
    <lineage>
        <taxon>Bacteria</taxon>
        <taxon>Pseudomonadati</taxon>
        <taxon>Bacteroidota</taxon>
        <taxon>Bacteroidia</taxon>
        <taxon>Bacteroidales</taxon>
        <taxon>Dysgonomonadaceae</taxon>
        <taxon>Dysgonomonas</taxon>
        <taxon>environmental samples</taxon>
    </lineage>
</organism>
<name>A0A212JKN8_9BACT</name>
<gene>
    <name evidence="7" type="ORF">KL86DYS2_11765</name>
</gene>
<dbReference type="Pfam" id="PF07719">
    <property type="entry name" value="TPR_2"/>
    <property type="match status" value="1"/>
</dbReference>
<evidence type="ECO:0000313" key="7">
    <source>
        <dbReference type="EMBL" id="SBV99958.1"/>
    </source>
</evidence>
<dbReference type="SUPFAM" id="SSF48452">
    <property type="entry name" value="TPR-like"/>
    <property type="match status" value="1"/>
</dbReference>
<evidence type="ECO:0000256" key="3">
    <source>
        <dbReference type="PROSITE-ProRule" id="PRU00339"/>
    </source>
</evidence>
<reference evidence="7" key="1">
    <citation type="submission" date="2016-04" db="EMBL/GenBank/DDBJ databases">
        <authorList>
            <person name="Evans L.H."/>
            <person name="Alamgir A."/>
            <person name="Owens N."/>
            <person name="Weber N.D."/>
            <person name="Virtaneva K."/>
            <person name="Barbian K."/>
            <person name="Babar A."/>
            <person name="Rosenke K."/>
        </authorList>
    </citation>
    <scope>NUCLEOTIDE SEQUENCE</scope>
    <source>
        <strain evidence="7">86-2</strain>
    </source>
</reference>
<dbReference type="PROSITE" id="PS50293">
    <property type="entry name" value="TPR_REGION"/>
    <property type="match status" value="1"/>
</dbReference>
<keyword evidence="4" id="KW-1133">Transmembrane helix</keyword>
<dbReference type="EMBL" id="FLUL01000001">
    <property type="protein sequence ID" value="SBV99958.1"/>
    <property type="molecule type" value="Genomic_DNA"/>
</dbReference>
<dbReference type="Gene3D" id="2.30.30.40">
    <property type="entry name" value="SH3 Domains"/>
    <property type="match status" value="1"/>
</dbReference>